<comment type="caution">
    <text evidence="9">The sequence shown here is derived from an EMBL/GenBank/DDBJ whole genome shotgun (WGS) entry which is preliminary data.</text>
</comment>
<dbReference type="Gene3D" id="3.40.50.2300">
    <property type="match status" value="1"/>
</dbReference>
<dbReference type="AlphaFoldDB" id="A0A317EBF7"/>
<evidence type="ECO:0000259" key="6">
    <source>
        <dbReference type="PROSITE" id="PS50109"/>
    </source>
</evidence>
<dbReference type="InterPro" id="IPR005467">
    <property type="entry name" value="His_kinase_dom"/>
</dbReference>
<dbReference type="Gene3D" id="3.30.565.10">
    <property type="entry name" value="Histidine kinase-like ATPase, C-terminal domain"/>
    <property type="match status" value="1"/>
</dbReference>
<feature type="domain" description="Histidine kinase" evidence="6">
    <location>
        <begin position="166"/>
        <end position="360"/>
    </location>
</feature>
<dbReference type="InterPro" id="IPR036890">
    <property type="entry name" value="HATPase_C_sf"/>
</dbReference>
<dbReference type="SMART" id="SM00086">
    <property type="entry name" value="PAC"/>
    <property type="match status" value="1"/>
</dbReference>
<dbReference type="EC" id="2.7.13.3" evidence="2"/>
<dbReference type="SUPFAM" id="SSF47384">
    <property type="entry name" value="Homodimeric domain of signal transducing histidine kinase"/>
    <property type="match status" value="1"/>
</dbReference>
<dbReference type="InterPro" id="IPR000700">
    <property type="entry name" value="PAS-assoc_C"/>
</dbReference>
<dbReference type="EMBL" id="QGLE01000006">
    <property type="protein sequence ID" value="PWR22643.1"/>
    <property type="molecule type" value="Genomic_DNA"/>
</dbReference>
<dbReference type="CDD" id="cd17546">
    <property type="entry name" value="REC_hyHK_CKI1_RcsC-like"/>
    <property type="match status" value="1"/>
</dbReference>
<dbReference type="GO" id="GO:0005886">
    <property type="term" value="C:plasma membrane"/>
    <property type="evidence" value="ECO:0007669"/>
    <property type="project" value="TreeGrafter"/>
</dbReference>
<dbReference type="InterPro" id="IPR036641">
    <property type="entry name" value="HPT_dom_sf"/>
</dbReference>
<dbReference type="InterPro" id="IPR000014">
    <property type="entry name" value="PAS"/>
</dbReference>
<dbReference type="InterPro" id="IPR036097">
    <property type="entry name" value="HisK_dim/P_sf"/>
</dbReference>
<evidence type="ECO:0000313" key="10">
    <source>
        <dbReference type="Proteomes" id="UP000245461"/>
    </source>
</evidence>
<dbReference type="PROSITE" id="PS50113">
    <property type="entry name" value="PAC"/>
    <property type="match status" value="1"/>
</dbReference>
<dbReference type="SUPFAM" id="SSF55874">
    <property type="entry name" value="ATPase domain of HSP90 chaperone/DNA topoisomerase II/histidine kinase"/>
    <property type="match status" value="1"/>
</dbReference>
<dbReference type="PROSITE" id="PS50110">
    <property type="entry name" value="RESPONSE_REGULATORY"/>
    <property type="match status" value="1"/>
</dbReference>
<dbReference type="Pfam" id="PF00512">
    <property type="entry name" value="HisKA"/>
    <property type="match status" value="1"/>
</dbReference>
<keyword evidence="3" id="KW-0808">Transferase</keyword>
<evidence type="ECO:0000256" key="1">
    <source>
        <dbReference type="ARBA" id="ARBA00000085"/>
    </source>
</evidence>
<evidence type="ECO:0000313" key="9">
    <source>
        <dbReference type="EMBL" id="PWR22643.1"/>
    </source>
</evidence>
<feature type="domain" description="PAC" evidence="8">
    <location>
        <begin position="94"/>
        <end position="148"/>
    </location>
</feature>
<dbReference type="InterPro" id="IPR001789">
    <property type="entry name" value="Sig_transdc_resp-reg_receiver"/>
</dbReference>
<feature type="modified residue" description="4-aspartylphosphate" evidence="5">
    <location>
        <position position="452"/>
    </location>
</feature>
<dbReference type="SUPFAM" id="SSF47226">
    <property type="entry name" value="Histidine-containing phosphotransfer domain, HPT domain"/>
    <property type="match status" value="1"/>
</dbReference>
<evidence type="ECO:0000256" key="4">
    <source>
        <dbReference type="ARBA" id="ARBA00022777"/>
    </source>
</evidence>
<dbReference type="InterPro" id="IPR003661">
    <property type="entry name" value="HisK_dim/P_dom"/>
</dbReference>
<evidence type="ECO:0000256" key="2">
    <source>
        <dbReference type="ARBA" id="ARBA00012438"/>
    </source>
</evidence>
<dbReference type="InterPro" id="IPR011006">
    <property type="entry name" value="CheY-like_superfamily"/>
</dbReference>
<name>A0A317EBF7_9PROT</name>
<organism evidence="9 10">
    <name type="scientific">Zavarzinia aquatilis</name>
    <dbReference type="NCBI Taxonomy" id="2211142"/>
    <lineage>
        <taxon>Bacteria</taxon>
        <taxon>Pseudomonadati</taxon>
        <taxon>Pseudomonadota</taxon>
        <taxon>Alphaproteobacteria</taxon>
        <taxon>Rhodospirillales</taxon>
        <taxon>Zavarziniaceae</taxon>
        <taxon>Zavarzinia</taxon>
    </lineage>
</organism>
<dbReference type="OrthoDB" id="7991996at2"/>
<dbReference type="GO" id="GO:0000155">
    <property type="term" value="F:phosphorelay sensor kinase activity"/>
    <property type="evidence" value="ECO:0007669"/>
    <property type="project" value="InterPro"/>
</dbReference>
<dbReference type="PANTHER" id="PTHR43047">
    <property type="entry name" value="TWO-COMPONENT HISTIDINE PROTEIN KINASE"/>
    <property type="match status" value="1"/>
</dbReference>
<dbReference type="SMART" id="SM00448">
    <property type="entry name" value="REC"/>
    <property type="match status" value="1"/>
</dbReference>
<accession>A0A317EBF7</accession>
<dbReference type="SUPFAM" id="SSF55785">
    <property type="entry name" value="PYP-like sensor domain (PAS domain)"/>
    <property type="match status" value="1"/>
</dbReference>
<dbReference type="CDD" id="cd00082">
    <property type="entry name" value="HisKA"/>
    <property type="match status" value="1"/>
</dbReference>
<dbReference type="InterPro" id="IPR001610">
    <property type="entry name" value="PAC"/>
</dbReference>
<dbReference type="Gene3D" id="3.30.450.20">
    <property type="entry name" value="PAS domain"/>
    <property type="match status" value="1"/>
</dbReference>
<dbReference type="PANTHER" id="PTHR43047:SF9">
    <property type="entry name" value="HISTIDINE KINASE"/>
    <property type="match status" value="1"/>
</dbReference>
<dbReference type="Gene3D" id="1.10.287.130">
    <property type="match status" value="1"/>
</dbReference>
<evidence type="ECO:0000256" key="5">
    <source>
        <dbReference type="PROSITE-ProRule" id="PRU00169"/>
    </source>
</evidence>
<dbReference type="Proteomes" id="UP000245461">
    <property type="component" value="Unassembled WGS sequence"/>
</dbReference>
<gene>
    <name evidence="9" type="ORF">DKG74_12295</name>
</gene>
<dbReference type="NCBIfam" id="TIGR00229">
    <property type="entry name" value="sensory_box"/>
    <property type="match status" value="1"/>
</dbReference>
<proteinExistence type="predicted"/>
<reference evidence="9 10" key="1">
    <citation type="submission" date="2018-05" db="EMBL/GenBank/DDBJ databases">
        <title>Zavarzinia sp. HR-AS.</title>
        <authorList>
            <person name="Lee Y."/>
            <person name="Jeon C.O."/>
        </authorList>
    </citation>
    <scope>NUCLEOTIDE SEQUENCE [LARGE SCALE GENOMIC DNA]</scope>
    <source>
        <strain evidence="9 10">HR-AS</strain>
    </source>
</reference>
<dbReference type="RefSeq" id="WP_109906153.1">
    <property type="nucleotide sequence ID" value="NZ_QGLE01000006.1"/>
</dbReference>
<keyword evidence="5" id="KW-0597">Phosphoprotein</keyword>
<evidence type="ECO:0000259" key="7">
    <source>
        <dbReference type="PROSITE" id="PS50110"/>
    </source>
</evidence>
<dbReference type="Pfam" id="PF00072">
    <property type="entry name" value="Response_reg"/>
    <property type="match status" value="1"/>
</dbReference>
<dbReference type="InterPro" id="IPR035965">
    <property type="entry name" value="PAS-like_dom_sf"/>
</dbReference>
<keyword evidence="10" id="KW-1185">Reference proteome</keyword>
<evidence type="ECO:0000259" key="8">
    <source>
        <dbReference type="PROSITE" id="PS50113"/>
    </source>
</evidence>
<feature type="domain" description="Response regulatory" evidence="7">
    <location>
        <begin position="402"/>
        <end position="522"/>
    </location>
</feature>
<dbReference type="GO" id="GO:0009927">
    <property type="term" value="F:histidine phosphotransfer kinase activity"/>
    <property type="evidence" value="ECO:0007669"/>
    <property type="project" value="TreeGrafter"/>
</dbReference>
<dbReference type="SMART" id="SM00388">
    <property type="entry name" value="HisKA"/>
    <property type="match status" value="1"/>
</dbReference>
<evidence type="ECO:0000256" key="3">
    <source>
        <dbReference type="ARBA" id="ARBA00022679"/>
    </source>
</evidence>
<dbReference type="Pfam" id="PF13426">
    <property type="entry name" value="PAS_9"/>
    <property type="match status" value="1"/>
</dbReference>
<comment type="catalytic activity">
    <reaction evidence="1">
        <text>ATP + protein L-histidine = ADP + protein N-phospho-L-histidine.</text>
        <dbReference type="EC" id="2.7.13.3"/>
    </reaction>
</comment>
<dbReference type="PROSITE" id="PS50109">
    <property type="entry name" value="HIS_KIN"/>
    <property type="match status" value="1"/>
</dbReference>
<protein>
    <recommendedName>
        <fullName evidence="2">histidine kinase</fullName>
        <ecNumber evidence="2">2.7.13.3</ecNumber>
    </recommendedName>
</protein>
<sequence length="642" mass="68588">MSKLIAESAISPRLRHRLAEIETLVAQDGDGIMVCEAGDLAPPYPRIVGANDEQCRLTGYPLAAMLGQSPRLFQSEDTSPETRAEIRSALANRRKIRTEILNRARDGERYWVDMDIVPVIDPDSGQLFFVSFQRDITRRRRLEEERIEALARAERAMAGRADFIGAVSREISRPLGAILAGLELLERQQPGPEQRPLIAGALRAVRSLGDFVDWLPDIARMDAGASISGAATPLSLDDFLDDIRLQFSGEASRRGLHFEATRSDGLPFAIDIDIPHLRQLVTCLIEQALRETDQGGIALTLEGGDDLLWLSVHDSGAAAPADGLLPDLAERLAATLGAVVETEALESGGSTRRVALPAPGVAATHRRPAVEWRHALRAGAQVEPIAPPPPPAATGGPVARLRVLVASADADERATLARQLQALGARVDIVANGAQALILATSETPYDLVLADFDLPVVSGADFVRGLRTHEEAHGLPRGHVVGMAEQAQGPASDEARTAGMDRVMARPVSLGQLVDLLSGGDDDGAPALPPIDVPGLKARLDLADDLDLAAVLAVFAETLDQLEADLAAAVDVRDADRALDILHVLAGQAKDIEARPLLSALGPCRLAIGNGDWLFATRTLERLATETARLRQAMDAILEAA</sequence>
<dbReference type="SUPFAM" id="SSF52172">
    <property type="entry name" value="CheY-like"/>
    <property type="match status" value="1"/>
</dbReference>
<keyword evidence="4" id="KW-0418">Kinase</keyword>
<dbReference type="CDD" id="cd00130">
    <property type="entry name" value="PAS"/>
    <property type="match status" value="1"/>
</dbReference>